<dbReference type="InterPro" id="IPR023582">
    <property type="entry name" value="Impact"/>
</dbReference>
<comment type="similarity">
    <text evidence="1">Belongs to the IMPACT family.</text>
</comment>
<dbReference type="InterPro" id="IPR035647">
    <property type="entry name" value="EFG_III/V"/>
</dbReference>
<dbReference type="PANTHER" id="PTHR16301:SF20">
    <property type="entry name" value="IMPACT FAMILY MEMBER YIGZ"/>
    <property type="match status" value="1"/>
</dbReference>
<dbReference type="SUPFAM" id="SSF54211">
    <property type="entry name" value="Ribosomal protein S5 domain 2-like"/>
    <property type="match status" value="1"/>
</dbReference>
<feature type="domain" description="Impact N-terminal" evidence="2">
    <location>
        <begin position="18"/>
        <end position="121"/>
    </location>
</feature>
<reference evidence="4" key="1">
    <citation type="journal article" date="2021" name="PeerJ">
        <title>Extensive microbial diversity within the chicken gut microbiome revealed by metagenomics and culture.</title>
        <authorList>
            <person name="Gilroy R."/>
            <person name="Ravi A."/>
            <person name="Getino M."/>
            <person name="Pursley I."/>
            <person name="Horton D.L."/>
            <person name="Alikhan N.F."/>
            <person name="Baker D."/>
            <person name="Gharbi K."/>
            <person name="Hall N."/>
            <person name="Watson M."/>
            <person name="Adriaenssens E.M."/>
            <person name="Foster-Nyarko E."/>
            <person name="Jarju S."/>
            <person name="Secka A."/>
            <person name="Antonio M."/>
            <person name="Oren A."/>
            <person name="Chaudhuri R.R."/>
            <person name="La Ragione R."/>
            <person name="Hildebrand F."/>
            <person name="Pallen M.J."/>
        </authorList>
    </citation>
    <scope>NUCLEOTIDE SEQUENCE</scope>
    <source>
        <strain evidence="4">3436</strain>
    </source>
</reference>
<dbReference type="Gene3D" id="3.30.230.30">
    <property type="entry name" value="Impact, N-terminal domain"/>
    <property type="match status" value="1"/>
</dbReference>
<dbReference type="GO" id="GO:0006446">
    <property type="term" value="P:regulation of translational initiation"/>
    <property type="evidence" value="ECO:0007669"/>
    <property type="project" value="TreeGrafter"/>
</dbReference>
<dbReference type="PROSITE" id="PS00910">
    <property type="entry name" value="UPF0029"/>
    <property type="match status" value="1"/>
</dbReference>
<dbReference type="Pfam" id="PF01205">
    <property type="entry name" value="Impact_N"/>
    <property type="match status" value="1"/>
</dbReference>
<evidence type="ECO:0000259" key="2">
    <source>
        <dbReference type="Pfam" id="PF01205"/>
    </source>
</evidence>
<dbReference type="SUPFAM" id="SSF54980">
    <property type="entry name" value="EF-G C-terminal domain-like"/>
    <property type="match status" value="1"/>
</dbReference>
<dbReference type="Pfam" id="PF09186">
    <property type="entry name" value="DUF1949"/>
    <property type="match status" value="1"/>
</dbReference>
<feature type="domain" description="UPF0029" evidence="3">
    <location>
        <begin position="137"/>
        <end position="191"/>
    </location>
</feature>
<evidence type="ECO:0000313" key="5">
    <source>
        <dbReference type="Proteomes" id="UP000824031"/>
    </source>
</evidence>
<dbReference type="AlphaFoldDB" id="A0A9D2JHE1"/>
<dbReference type="InterPro" id="IPR020568">
    <property type="entry name" value="Ribosomal_Su5_D2-typ_SF"/>
</dbReference>
<dbReference type="InterPro" id="IPR036956">
    <property type="entry name" value="Impact_N_sf"/>
</dbReference>
<gene>
    <name evidence="4" type="ORF">H9810_11465</name>
</gene>
<name>A0A9D2JHE1_9FIRM</name>
<protein>
    <submittedName>
        <fullName evidence="4">YigZ family protein</fullName>
    </submittedName>
</protein>
<accession>A0A9D2JHE1</accession>
<dbReference type="GO" id="GO:0005737">
    <property type="term" value="C:cytoplasm"/>
    <property type="evidence" value="ECO:0007669"/>
    <property type="project" value="TreeGrafter"/>
</dbReference>
<evidence type="ECO:0000313" key="4">
    <source>
        <dbReference type="EMBL" id="HIZ49327.1"/>
    </source>
</evidence>
<reference evidence="4" key="2">
    <citation type="submission" date="2021-04" db="EMBL/GenBank/DDBJ databases">
        <authorList>
            <person name="Gilroy R."/>
        </authorList>
    </citation>
    <scope>NUCLEOTIDE SEQUENCE</scope>
    <source>
        <strain evidence="4">3436</strain>
    </source>
</reference>
<dbReference type="PANTHER" id="PTHR16301">
    <property type="entry name" value="IMPACT-RELATED"/>
    <property type="match status" value="1"/>
</dbReference>
<dbReference type="Proteomes" id="UP000824031">
    <property type="component" value="Unassembled WGS sequence"/>
</dbReference>
<dbReference type="EMBL" id="DXBO01000170">
    <property type="protein sequence ID" value="HIZ49327.1"/>
    <property type="molecule type" value="Genomic_DNA"/>
</dbReference>
<dbReference type="InterPro" id="IPR001498">
    <property type="entry name" value="Impact_N"/>
</dbReference>
<dbReference type="InterPro" id="IPR015269">
    <property type="entry name" value="UPF0029_Impact_C"/>
</dbReference>
<dbReference type="InterPro" id="IPR020569">
    <property type="entry name" value="UPF0029_Impact_CS"/>
</dbReference>
<evidence type="ECO:0000259" key="3">
    <source>
        <dbReference type="Pfam" id="PF09186"/>
    </source>
</evidence>
<proteinExistence type="inferred from homology"/>
<organism evidence="4 5">
    <name type="scientific">Candidatus Gemmiger excrementavium</name>
    <dbReference type="NCBI Taxonomy" id="2838608"/>
    <lineage>
        <taxon>Bacteria</taxon>
        <taxon>Bacillati</taxon>
        <taxon>Bacillota</taxon>
        <taxon>Clostridia</taxon>
        <taxon>Eubacteriales</taxon>
        <taxon>Gemmiger</taxon>
    </lineage>
</organism>
<comment type="caution">
    <text evidence="4">The sequence shown here is derived from an EMBL/GenBank/DDBJ whole genome shotgun (WGS) entry which is preliminary data.</text>
</comment>
<evidence type="ECO:0000256" key="1">
    <source>
        <dbReference type="ARBA" id="ARBA00007665"/>
    </source>
</evidence>
<sequence>MPDYKTLRGTAVYEYEEKRSRFIATAAFADTEEKALAVLGAVRAANRTARHNVYAYVLQNGRTRYSDDGEPAKTAGTPVLEAIGHAGVSDVIVVVTRYFGGILLGTGGLVRAYTAAASGALQRAELVSMRLVVDCSVRVAYPLFEQAQRIIAASGAKLEEPVYDDAVTLRWRMPAGGEDPLCAKLGELTRGTAQVQVGTPQYAPF</sequence>